<evidence type="ECO:0008006" key="4">
    <source>
        <dbReference type="Google" id="ProtNLM"/>
    </source>
</evidence>
<evidence type="ECO:0000313" key="2">
    <source>
        <dbReference type="EMBL" id="SJM64032.1"/>
    </source>
</evidence>
<evidence type="ECO:0000256" key="1">
    <source>
        <dbReference type="SAM" id="MobiDB-lite"/>
    </source>
</evidence>
<protein>
    <recommendedName>
        <fullName evidence="4">Uracil-DNA glycosylase-like domain-containing protein</fullName>
    </recommendedName>
</protein>
<accession>A0A1R4G7P6</accession>
<dbReference type="EMBL" id="FUHW01000028">
    <property type="protein sequence ID" value="SJM64032.1"/>
    <property type="molecule type" value="Genomic_DNA"/>
</dbReference>
<proteinExistence type="predicted"/>
<sequence>MSSRAPDITGGPAIRNQQQPQEKHPFMTASAPELSTDTLFSRRYEEQIAPVNRLLDETALLRPGSSVSYVDPQHDVDQVKIISLFSNIGTADDSGFITPGDSDAAERMIALQWQLGLRPEYVMPWNVSPWHTPGEANGRFEPAQITSGLKPLLRMLKQVPRASVLVAHGTEAHRLADQLAKTQNPLLWRRGFKTYKVKSLDGRAFAGSAERQQGHLDQMQAAYADAMARTGLASIH</sequence>
<reference evidence="2 3" key="1">
    <citation type="submission" date="2017-02" db="EMBL/GenBank/DDBJ databases">
        <authorList>
            <person name="Peterson S.W."/>
        </authorList>
    </citation>
    <scope>NUCLEOTIDE SEQUENCE [LARGE SCALE GENOMIC DNA]</scope>
    <source>
        <strain evidence="2 3">B Ar 00.02</strain>
    </source>
</reference>
<gene>
    <name evidence="2" type="ORF">FM101_08300</name>
</gene>
<feature type="region of interest" description="Disordered" evidence="1">
    <location>
        <begin position="1"/>
        <end position="28"/>
    </location>
</feature>
<dbReference type="AlphaFoldDB" id="A0A1R4G7P6"/>
<keyword evidence="3" id="KW-1185">Reference proteome</keyword>
<evidence type="ECO:0000313" key="3">
    <source>
        <dbReference type="Proteomes" id="UP000195913"/>
    </source>
</evidence>
<organism evidence="2 3">
    <name type="scientific">Arthrobacter rhombi</name>
    <dbReference type="NCBI Taxonomy" id="71253"/>
    <lineage>
        <taxon>Bacteria</taxon>
        <taxon>Bacillati</taxon>
        <taxon>Actinomycetota</taxon>
        <taxon>Actinomycetes</taxon>
        <taxon>Micrococcales</taxon>
        <taxon>Micrococcaceae</taxon>
        <taxon>Arthrobacter</taxon>
    </lineage>
</organism>
<dbReference type="Proteomes" id="UP000195913">
    <property type="component" value="Unassembled WGS sequence"/>
</dbReference>
<name>A0A1R4G7P6_9MICC</name>